<organism evidence="16 17">
    <name type="scientific">Veronia nyctiphanis</name>
    <dbReference type="NCBI Taxonomy" id="1278244"/>
    <lineage>
        <taxon>Bacteria</taxon>
        <taxon>Pseudomonadati</taxon>
        <taxon>Pseudomonadota</taxon>
        <taxon>Gammaproteobacteria</taxon>
        <taxon>Vibrionales</taxon>
        <taxon>Vibrionaceae</taxon>
        <taxon>Veronia</taxon>
    </lineage>
</organism>
<evidence type="ECO:0000256" key="7">
    <source>
        <dbReference type="ARBA" id="ARBA00022692"/>
    </source>
</evidence>
<dbReference type="Proteomes" id="UP000290287">
    <property type="component" value="Unassembled WGS sequence"/>
</dbReference>
<evidence type="ECO:0000256" key="1">
    <source>
        <dbReference type="ARBA" id="ARBA00000085"/>
    </source>
</evidence>
<dbReference type="OrthoDB" id="9804645at2"/>
<keyword evidence="4" id="KW-1003">Cell membrane</keyword>
<feature type="domain" description="Histidine kinase" evidence="15">
    <location>
        <begin position="264"/>
        <end position="442"/>
    </location>
</feature>
<evidence type="ECO:0000256" key="14">
    <source>
        <dbReference type="SAM" id="Phobius"/>
    </source>
</evidence>
<dbReference type="PROSITE" id="PS50109">
    <property type="entry name" value="HIS_KIN"/>
    <property type="match status" value="1"/>
</dbReference>
<dbReference type="GO" id="GO:0005524">
    <property type="term" value="F:ATP binding"/>
    <property type="evidence" value="ECO:0007669"/>
    <property type="project" value="UniProtKB-KW"/>
</dbReference>
<evidence type="ECO:0000256" key="12">
    <source>
        <dbReference type="ARBA" id="ARBA00023012"/>
    </source>
</evidence>
<accession>A0A4Q0YWB6</accession>
<evidence type="ECO:0000256" key="8">
    <source>
        <dbReference type="ARBA" id="ARBA00022741"/>
    </source>
</evidence>
<dbReference type="Gene3D" id="1.10.287.130">
    <property type="match status" value="1"/>
</dbReference>
<dbReference type="PANTHER" id="PTHR45528:SF1">
    <property type="entry name" value="SENSOR HISTIDINE KINASE CPXA"/>
    <property type="match status" value="1"/>
</dbReference>
<reference evidence="16 17" key="1">
    <citation type="submission" date="2017-10" db="EMBL/GenBank/DDBJ databases">
        <title>Nyctiphanis sp. nov., isolated from the stomach of the euphausiid Nyctiphanes simplex (Hansen, 1911) in the Gulf of California.</title>
        <authorList>
            <person name="Gomez-Gil B."/>
            <person name="Aguilar-Mendez M."/>
            <person name="Lopez-Cortes A."/>
            <person name="Gomez-Gutierrez J."/>
            <person name="Roque A."/>
            <person name="Lang E."/>
            <person name="Gonzalez-Castillo A."/>
        </authorList>
    </citation>
    <scope>NUCLEOTIDE SEQUENCE [LARGE SCALE GENOMIC DNA]</scope>
    <source>
        <strain evidence="16 17">CAIM 600</strain>
    </source>
</reference>
<dbReference type="EMBL" id="PEIB01000002">
    <property type="protein sequence ID" value="RXJ74554.1"/>
    <property type="molecule type" value="Genomic_DNA"/>
</dbReference>
<dbReference type="RefSeq" id="WP_129121023.1">
    <property type="nucleotide sequence ID" value="NZ_PEIB01000002.1"/>
</dbReference>
<evidence type="ECO:0000256" key="4">
    <source>
        <dbReference type="ARBA" id="ARBA00022475"/>
    </source>
</evidence>
<evidence type="ECO:0000256" key="3">
    <source>
        <dbReference type="ARBA" id="ARBA00012438"/>
    </source>
</evidence>
<evidence type="ECO:0000256" key="10">
    <source>
        <dbReference type="ARBA" id="ARBA00022840"/>
    </source>
</evidence>
<comment type="catalytic activity">
    <reaction evidence="1">
        <text>ATP + protein L-histidine = ADP + protein N-phospho-L-histidine.</text>
        <dbReference type="EC" id="2.7.13.3"/>
    </reaction>
</comment>
<keyword evidence="7 14" id="KW-0812">Transmembrane</keyword>
<comment type="subcellular location">
    <subcellularLocation>
        <location evidence="2">Cell membrane</location>
        <topology evidence="2">Multi-pass membrane protein</topology>
    </subcellularLocation>
</comment>
<dbReference type="InterPro" id="IPR036097">
    <property type="entry name" value="HisK_dim/P_sf"/>
</dbReference>
<dbReference type="InterPro" id="IPR036890">
    <property type="entry name" value="HATPase_C_sf"/>
</dbReference>
<evidence type="ECO:0000259" key="15">
    <source>
        <dbReference type="PROSITE" id="PS50109"/>
    </source>
</evidence>
<comment type="caution">
    <text evidence="16">The sequence shown here is derived from an EMBL/GenBank/DDBJ whole genome shotgun (WGS) entry which is preliminary data.</text>
</comment>
<dbReference type="PANTHER" id="PTHR45528">
    <property type="entry name" value="SENSOR HISTIDINE KINASE CPXA"/>
    <property type="match status" value="1"/>
</dbReference>
<keyword evidence="17" id="KW-1185">Reference proteome</keyword>
<evidence type="ECO:0000256" key="13">
    <source>
        <dbReference type="ARBA" id="ARBA00023136"/>
    </source>
</evidence>
<dbReference type="GO" id="GO:0000155">
    <property type="term" value="F:phosphorelay sensor kinase activity"/>
    <property type="evidence" value="ECO:0007669"/>
    <property type="project" value="InterPro"/>
</dbReference>
<dbReference type="Gene3D" id="3.30.565.10">
    <property type="entry name" value="Histidine kinase-like ATPase, C-terminal domain"/>
    <property type="match status" value="1"/>
</dbReference>
<evidence type="ECO:0000313" key="17">
    <source>
        <dbReference type="Proteomes" id="UP000290287"/>
    </source>
</evidence>
<keyword evidence="11 14" id="KW-1133">Transmembrane helix</keyword>
<dbReference type="CDD" id="cd00082">
    <property type="entry name" value="HisKA"/>
    <property type="match status" value="1"/>
</dbReference>
<dbReference type="SUPFAM" id="SSF47384">
    <property type="entry name" value="Homodimeric domain of signal transducing histidine kinase"/>
    <property type="match status" value="1"/>
</dbReference>
<evidence type="ECO:0000313" key="16">
    <source>
        <dbReference type="EMBL" id="RXJ74554.1"/>
    </source>
</evidence>
<keyword evidence="8" id="KW-0547">Nucleotide-binding</keyword>
<dbReference type="InterPro" id="IPR003661">
    <property type="entry name" value="HisK_dim/P_dom"/>
</dbReference>
<keyword evidence="13 14" id="KW-0472">Membrane</keyword>
<feature type="transmembrane region" description="Helical" evidence="14">
    <location>
        <begin position="7"/>
        <end position="31"/>
    </location>
</feature>
<keyword evidence="9 16" id="KW-0418">Kinase</keyword>
<feature type="transmembrane region" description="Helical" evidence="14">
    <location>
        <begin position="172"/>
        <end position="196"/>
    </location>
</feature>
<keyword evidence="5" id="KW-0597">Phosphoprotein</keyword>
<evidence type="ECO:0000256" key="6">
    <source>
        <dbReference type="ARBA" id="ARBA00022679"/>
    </source>
</evidence>
<evidence type="ECO:0000256" key="11">
    <source>
        <dbReference type="ARBA" id="ARBA00022989"/>
    </source>
</evidence>
<keyword evidence="6" id="KW-0808">Transferase</keyword>
<dbReference type="EC" id="2.7.13.3" evidence="3"/>
<dbReference type="Pfam" id="PF00512">
    <property type="entry name" value="HisKA"/>
    <property type="match status" value="1"/>
</dbReference>
<evidence type="ECO:0000256" key="2">
    <source>
        <dbReference type="ARBA" id="ARBA00004651"/>
    </source>
</evidence>
<evidence type="ECO:0000256" key="9">
    <source>
        <dbReference type="ARBA" id="ARBA00022777"/>
    </source>
</evidence>
<keyword evidence="12" id="KW-0902">Two-component regulatory system</keyword>
<dbReference type="SMART" id="SM00388">
    <property type="entry name" value="HisKA"/>
    <property type="match status" value="1"/>
</dbReference>
<gene>
    <name evidence="16" type="ORF">CS022_02990</name>
</gene>
<sequence>MINFRGTLVISTLIWFVISLTGLTFIVYHLWQNSEFKSQQMLHKELAVHMRDDHPIFEGADYNKESLSEIFHTQMLLGPDFEFYVLDNEGNVSSSAGGKSPIVENQVDLTPINAFLNGEELPILGDDPRNPSSKRVFSAAFVENEYMEGYLYVVIGRKHAAAKSDLENYLPFGYLGFVVILLIFAYAYIVFQLVVVKLIKPLQKMISEVERAAGSGFRVTPPFSISTPELQPFADKYKDMVSLIQQQFIEIKVQEAKRAKHMRQMRHDLKTPLSNVLGYLETWRISHGEDDSLIETAYKNARTLDERVNQQMVVEKRPQSDVELSMTTIDVSWMMDEVIDRFRMALSKKSVQLISSIDKNTHVTGDPQLLSRVFDNLMENAVRHCPDSSTILLSAIRKKGVIEFTVKNIISADPKGGTHGIGIQIIQAILSLHQSLLDNEISSEWYIARFTLAEKVVAQKRIQ</sequence>
<keyword evidence="10" id="KW-0067">ATP-binding</keyword>
<dbReference type="AlphaFoldDB" id="A0A4Q0YWB6"/>
<protein>
    <recommendedName>
        <fullName evidence="3">histidine kinase</fullName>
        <ecNumber evidence="3">2.7.13.3</ecNumber>
    </recommendedName>
</protein>
<evidence type="ECO:0000256" key="5">
    <source>
        <dbReference type="ARBA" id="ARBA00022553"/>
    </source>
</evidence>
<proteinExistence type="predicted"/>
<dbReference type="GO" id="GO:0005886">
    <property type="term" value="C:plasma membrane"/>
    <property type="evidence" value="ECO:0007669"/>
    <property type="project" value="UniProtKB-SubCell"/>
</dbReference>
<dbReference type="InterPro" id="IPR005467">
    <property type="entry name" value="His_kinase_dom"/>
</dbReference>
<dbReference type="InterPro" id="IPR050398">
    <property type="entry name" value="HssS/ArlS-like"/>
</dbReference>
<name>A0A4Q0YWB6_9GAMM</name>
<dbReference type="SUPFAM" id="SSF55874">
    <property type="entry name" value="ATPase domain of HSP90 chaperone/DNA topoisomerase II/histidine kinase"/>
    <property type="match status" value="1"/>
</dbReference>